<protein>
    <submittedName>
        <fullName evidence="1">Uncharacterized protein</fullName>
    </submittedName>
</protein>
<proteinExistence type="predicted"/>
<comment type="caution">
    <text evidence="1">The sequence shown here is derived from an EMBL/GenBank/DDBJ whole genome shotgun (WGS) entry which is preliminary data.</text>
</comment>
<dbReference type="AlphaFoldDB" id="A0A150FVF9"/>
<reference evidence="2" key="1">
    <citation type="journal article" date="2016" name="Nat. Commun.">
        <title>The Gonium pectorale genome demonstrates co-option of cell cycle regulation during the evolution of multicellularity.</title>
        <authorList>
            <person name="Hanschen E.R."/>
            <person name="Marriage T.N."/>
            <person name="Ferris P.J."/>
            <person name="Hamaji T."/>
            <person name="Toyoda A."/>
            <person name="Fujiyama A."/>
            <person name="Neme R."/>
            <person name="Noguchi H."/>
            <person name="Minakuchi Y."/>
            <person name="Suzuki M."/>
            <person name="Kawai-Toyooka H."/>
            <person name="Smith D.R."/>
            <person name="Sparks H."/>
            <person name="Anderson J."/>
            <person name="Bakaric R."/>
            <person name="Luria V."/>
            <person name="Karger A."/>
            <person name="Kirschner M.W."/>
            <person name="Durand P.M."/>
            <person name="Michod R.E."/>
            <person name="Nozaki H."/>
            <person name="Olson B.J."/>
        </authorList>
    </citation>
    <scope>NUCLEOTIDE SEQUENCE [LARGE SCALE GENOMIC DNA]</scope>
    <source>
        <strain evidence="2">NIES-2863</strain>
    </source>
</reference>
<evidence type="ECO:0000313" key="2">
    <source>
        <dbReference type="Proteomes" id="UP000075714"/>
    </source>
</evidence>
<name>A0A150FVF9_GONPE</name>
<accession>A0A150FVF9</accession>
<gene>
    <name evidence="1" type="ORF">GPECTOR_677g809</name>
</gene>
<dbReference type="Proteomes" id="UP000075714">
    <property type="component" value="Unassembled WGS sequence"/>
</dbReference>
<dbReference type="EMBL" id="LSYV01000673">
    <property type="protein sequence ID" value="KXZ41185.1"/>
    <property type="molecule type" value="Genomic_DNA"/>
</dbReference>
<sequence>MAIRLVRFAAQAILERMDAAMCGTIAEQYGYRPAVTWGSTPQAIRTLAGANNCDAKVCAYMNQRYGVKPGVTYGSLPADWYSSYANANCHNIILGCPAVPGYLSTPAVDHNFDDIANAGSAAAAATACNGNSNCWGYNAAGWTKTSGVPTSEVAGACFRTKLSSCPSVDGFKVYSNIVVVGYDISLTPITSVQDGAAKCTSDPSCQSFNLNVVASPASGSLKTIGYSAALATTSANMCFYVKPDCVKPSGCCASVTAVAFAATASAQPYAALTTATASAQPYAALTTATVTTVAASSP</sequence>
<evidence type="ECO:0000313" key="1">
    <source>
        <dbReference type="EMBL" id="KXZ41185.1"/>
    </source>
</evidence>
<keyword evidence="2" id="KW-1185">Reference proteome</keyword>
<organism evidence="1 2">
    <name type="scientific">Gonium pectorale</name>
    <name type="common">Green alga</name>
    <dbReference type="NCBI Taxonomy" id="33097"/>
    <lineage>
        <taxon>Eukaryota</taxon>
        <taxon>Viridiplantae</taxon>
        <taxon>Chlorophyta</taxon>
        <taxon>core chlorophytes</taxon>
        <taxon>Chlorophyceae</taxon>
        <taxon>CS clade</taxon>
        <taxon>Chlamydomonadales</taxon>
        <taxon>Volvocaceae</taxon>
        <taxon>Gonium</taxon>
    </lineage>
</organism>